<accession>A0A2U1S826</accession>
<gene>
    <name evidence="1" type="ORF">MBBWO_09920</name>
</gene>
<proteinExistence type="predicted"/>
<dbReference type="AlphaFoldDB" id="A0A2U1S826"/>
<protein>
    <submittedName>
        <fullName evidence="1">Uncharacterized protein</fullName>
    </submittedName>
</protein>
<dbReference type="EMBL" id="MZGU01000004">
    <property type="protein sequence ID" value="PWB86138.1"/>
    <property type="molecule type" value="Genomic_DNA"/>
</dbReference>
<reference evidence="1 2" key="1">
    <citation type="submission" date="2017-03" db="EMBL/GenBank/DDBJ databases">
        <title>Genome sequence of Methanobrevibacter wosei.</title>
        <authorList>
            <person name="Poehlein A."/>
            <person name="Seedorf H."/>
            <person name="Daniel R."/>
        </authorList>
    </citation>
    <scope>NUCLEOTIDE SEQUENCE [LARGE SCALE GENOMIC DNA]</scope>
    <source>
        <strain evidence="1 2">DSM 11979</strain>
    </source>
</reference>
<evidence type="ECO:0000313" key="1">
    <source>
        <dbReference type="EMBL" id="PWB86138.1"/>
    </source>
</evidence>
<organism evidence="1 2">
    <name type="scientific">Methanobrevibacter woesei</name>
    <dbReference type="NCBI Taxonomy" id="190976"/>
    <lineage>
        <taxon>Archaea</taxon>
        <taxon>Methanobacteriati</taxon>
        <taxon>Methanobacteriota</taxon>
        <taxon>Methanomada group</taxon>
        <taxon>Methanobacteria</taxon>
        <taxon>Methanobacteriales</taxon>
        <taxon>Methanobacteriaceae</taxon>
        <taxon>Methanobrevibacter</taxon>
    </lineage>
</organism>
<evidence type="ECO:0000313" key="2">
    <source>
        <dbReference type="Proteomes" id="UP000245577"/>
    </source>
</evidence>
<dbReference type="Proteomes" id="UP000245577">
    <property type="component" value="Unassembled WGS sequence"/>
</dbReference>
<keyword evidence="2" id="KW-1185">Reference proteome</keyword>
<name>A0A2U1S826_9EURY</name>
<comment type="caution">
    <text evidence="1">The sequence shown here is derived from an EMBL/GenBank/DDBJ whole genome shotgun (WGS) entry which is preliminary data.</text>
</comment>
<sequence>MVSGCINGPVYVINNEISSIENAINGGNSYYNESVDLMNNNNYSNALSKAKLATVEYDNALKSLLEIKSNYSETIEEVQVDYIDLLYSEVSLKSDANNNLITAIDYYNNGDDELGNEYASKANDLMSQAVDLKNSRDNLVNNNPDYFNLI</sequence>